<dbReference type="AlphaFoldDB" id="A0AAV4G3H0"/>
<evidence type="ECO:0000313" key="1">
    <source>
        <dbReference type="EMBL" id="GFR80227.1"/>
    </source>
</evidence>
<gene>
    <name evidence="1" type="ORF">ElyMa_000576000</name>
</gene>
<reference evidence="1 2" key="1">
    <citation type="journal article" date="2021" name="Elife">
        <title>Chloroplast acquisition without the gene transfer in kleptoplastic sea slugs, Plakobranchus ocellatus.</title>
        <authorList>
            <person name="Maeda T."/>
            <person name="Takahashi S."/>
            <person name="Yoshida T."/>
            <person name="Shimamura S."/>
            <person name="Takaki Y."/>
            <person name="Nagai Y."/>
            <person name="Toyoda A."/>
            <person name="Suzuki Y."/>
            <person name="Arimoto A."/>
            <person name="Ishii H."/>
            <person name="Satoh N."/>
            <person name="Nishiyama T."/>
            <person name="Hasebe M."/>
            <person name="Maruyama T."/>
            <person name="Minagawa J."/>
            <person name="Obokata J."/>
            <person name="Shigenobu S."/>
        </authorList>
    </citation>
    <scope>NUCLEOTIDE SEQUENCE [LARGE SCALE GENOMIC DNA]</scope>
</reference>
<name>A0AAV4G3H0_9GAST</name>
<dbReference type="EMBL" id="BMAT01001126">
    <property type="protein sequence ID" value="GFR80227.1"/>
    <property type="molecule type" value="Genomic_DNA"/>
</dbReference>
<proteinExistence type="predicted"/>
<evidence type="ECO:0000313" key="2">
    <source>
        <dbReference type="Proteomes" id="UP000762676"/>
    </source>
</evidence>
<organism evidence="1 2">
    <name type="scientific">Elysia marginata</name>
    <dbReference type="NCBI Taxonomy" id="1093978"/>
    <lineage>
        <taxon>Eukaryota</taxon>
        <taxon>Metazoa</taxon>
        <taxon>Spiralia</taxon>
        <taxon>Lophotrochozoa</taxon>
        <taxon>Mollusca</taxon>
        <taxon>Gastropoda</taxon>
        <taxon>Heterobranchia</taxon>
        <taxon>Euthyneura</taxon>
        <taxon>Panpulmonata</taxon>
        <taxon>Sacoglossa</taxon>
        <taxon>Placobranchoidea</taxon>
        <taxon>Plakobranchidae</taxon>
        <taxon>Elysia</taxon>
    </lineage>
</organism>
<keyword evidence="2" id="KW-1185">Reference proteome</keyword>
<dbReference type="Proteomes" id="UP000762676">
    <property type="component" value="Unassembled WGS sequence"/>
</dbReference>
<protein>
    <submittedName>
        <fullName evidence="1">Uncharacterized protein</fullName>
    </submittedName>
</protein>
<sequence>MLKVVIQTSLGDSSPMNSARQHKFVSHHKMITVLQPFIVRVQLQIMPWSVHHPWRSSMVDECRGRHGQEECPSWSWYAIPVIHYHIQARLQFSVERFHVLAI</sequence>
<accession>A0AAV4G3H0</accession>
<comment type="caution">
    <text evidence="1">The sequence shown here is derived from an EMBL/GenBank/DDBJ whole genome shotgun (WGS) entry which is preliminary data.</text>
</comment>